<keyword evidence="5" id="KW-1185">Reference proteome</keyword>
<protein>
    <submittedName>
        <fullName evidence="4">DUF1715-domain-containing protein</fullName>
    </submittedName>
</protein>
<reference evidence="4" key="1">
    <citation type="journal article" date="2023" name="Mol. Phylogenet. Evol.">
        <title>Genome-scale phylogeny and comparative genomics of the fungal order Sordariales.</title>
        <authorList>
            <person name="Hensen N."/>
            <person name="Bonometti L."/>
            <person name="Westerberg I."/>
            <person name="Brannstrom I.O."/>
            <person name="Guillou S."/>
            <person name="Cros-Aarteil S."/>
            <person name="Calhoun S."/>
            <person name="Haridas S."/>
            <person name="Kuo A."/>
            <person name="Mondo S."/>
            <person name="Pangilinan J."/>
            <person name="Riley R."/>
            <person name="LaButti K."/>
            <person name="Andreopoulos B."/>
            <person name="Lipzen A."/>
            <person name="Chen C."/>
            <person name="Yan M."/>
            <person name="Daum C."/>
            <person name="Ng V."/>
            <person name="Clum A."/>
            <person name="Steindorff A."/>
            <person name="Ohm R.A."/>
            <person name="Martin F."/>
            <person name="Silar P."/>
            <person name="Natvig D.O."/>
            <person name="Lalanne C."/>
            <person name="Gautier V."/>
            <person name="Ament-Velasquez S.L."/>
            <person name="Kruys A."/>
            <person name="Hutchinson M.I."/>
            <person name="Powell A.J."/>
            <person name="Barry K."/>
            <person name="Miller A.N."/>
            <person name="Grigoriev I.V."/>
            <person name="Debuchy R."/>
            <person name="Gladieux P."/>
            <person name="Hiltunen Thoren M."/>
            <person name="Johannesson H."/>
        </authorList>
    </citation>
    <scope>NUCLEOTIDE SEQUENCE</scope>
    <source>
        <strain evidence="4">CBS 757.83</strain>
    </source>
</reference>
<dbReference type="PANTHER" id="PTHR28532">
    <property type="entry name" value="GEO13458P1"/>
    <property type="match status" value="1"/>
</dbReference>
<comment type="caution">
    <text evidence="4">The sequence shown here is derived from an EMBL/GenBank/DDBJ whole genome shotgun (WGS) entry which is preliminary data.</text>
</comment>
<evidence type="ECO:0000256" key="1">
    <source>
        <dbReference type="ARBA" id="ARBA00038090"/>
    </source>
</evidence>
<accession>A0AAN6T577</accession>
<feature type="non-terminal residue" evidence="4">
    <location>
        <position position="1"/>
    </location>
</feature>
<feature type="domain" description="Essential protein Yae1 N-terminal" evidence="3">
    <location>
        <begin position="17"/>
        <end position="55"/>
    </location>
</feature>
<dbReference type="Proteomes" id="UP001305647">
    <property type="component" value="Unassembled WGS sequence"/>
</dbReference>
<evidence type="ECO:0000259" key="3">
    <source>
        <dbReference type="Pfam" id="PF09811"/>
    </source>
</evidence>
<gene>
    <name evidence="4" type="ORF">N658DRAFT_411248</name>
</gene>
<comment type="similarity">
    <text evidence="1">Belongs to the LTO1 family.</text>
</comment>
<dbReference type="InterPro" id="IPR019191">
    <property type="entry name" value="Essential_protein_Yae1_N"/>
</dbReference>
<feature type="non-terminal residue" evidence="4">
    <location>
        <position position="188"/>
    </location>
</feature>
<dbReference type="AlphaFoldDB" id="A0AAN6T577"/>
<reference evidence="4" key="2">
    <citation type="submission" date="2023-05" db="EMBL/GenBank/DDBJ databases">
        <authorList>
            <consortium name="Lawrence Berkeley National Laboratory"/>
            <person name="Steindorff A."/>
            <person name="Hensen N."/>
            <person name="Bonometti L."/>
            <person name="Westerberg I."/>
            <person name="Brannstrom I.O."/>
            <person name="Guillou S."/>
            <person name="Cros-Aarteil S."/>
            <person name="Calhoun S."/>
            <person name="Haridas S."/>
            <person name="Kuo A."/>
            <person name="Mondo S."/>
            <person name="Pangilinan J."/>
            <person name="Riley R."/>
            <person name="Labutti K."/>
            <person name="Andreopoulos B."/>
            <person name="Lipzen A."/>
            <person name="Chen C."/>
            <person name="Yanf M."/>
            <person name="Daum C."/>
            <person name="Ng V."/>
            <person name="Clum A."/>
            <person name="Ohm R."/>
            <person name="Martin F."/>
            <person name="Silar P."/>
            <person name="Natvig D."/>
            <person name="Lalanne C."/>
            <person name="Gautier V."/>
            <person name="Ament-Velasquez S.L."/>
            <person name="Kruys A."/>
            <person name="Hutchinson M.I."/>
            <person name="Powell A.J."/>
            <person name="Barry K."/>
            <person name="Miller A.N."/>
            <person name="Grigoriev I.V."/>
            <person name="Debuchy R."/>
            <person name="Gladieux P."/>
            <person name="Thoren M.H."/>
            <person name="Johannesson H."/>
        </authorList>
    </citation>
    <scope>NUCLEOTIDE SEQUENCE</scope>
    <source>
        <strain evidence="4">CBS 757.83</strain>
    </source>
</reference>
<organism evidence="4 5">
    <name type="scientific">Parathielavia hyrcaniae</name>
    <dbReference type="NCBI Taxonomy" id="113614"/>
    <lineage>
        <taxon>Eukaryota</taxon>
        <taxon>Fungi</taxon>
        <taxon>Dikarya</taxon>
        <taxon>Ascomycota</taxon>
        <taxon>Pezizomycotina</taxon>
        <taxon>Sordariomycetes</taxon>
        <taxon>Sordariomycetidae</taxon>
        <taxon>Sordariales</taxon>
        <taxon>Chaetomiaceae</taxon>
        <taxon>Parathielavia</taxon>
    </lineage>
</organism>
<evidence type="ECO:0000313" key="4">
    <source>
        <dbReference type="EMBL" id="KAK4104519.1"/>
    </source>
</evidence>
<feature type="compositionally biased region" description="Basic and acidic residues" evidence="2">
    <location>
        <begin position="114"/>
        <end position="128"/>
    </location>
</feature>
<sequence length="188" mass="20719">DDFDSLLTLEDQFYNQGYSQGMADGLAAGRAEGRQLGLERGFQKFVESGRLQGRAIVWANRLRMSAQAKKEEGANEGKVQRQRQRPRQRRSSSPGSSSSAAAAAGEPAVVGGERTPEEQACRPSEGTRRVLPPLPENPRLAKHVTTLYALVEAESLSSENSDEAVDDFDDRLRRAQGRFKVIERMVGE</sequence>
<dbReference type="InterPro" id="IPR052436">
    <property type="entry name" value="LTO1_adapter"/>
</dbReference>
<dbReference type="Pfam" id="PF09811">
    <property type="entry name" value="Yae1_N"/>
    <property type="match status" value="1"/>
</dbReference>
<dbReference type="EMBL" id="MU863626">
    <property type="protein sequence ID" value="KAK4104519.1"/>
    <property type="molecule type" value="Genomic_DNA"/>
</dbReference>
<feature type="compositionally biased region" description="Basic and acidic residues" evidence="2">
    <location>
        <begin position="68"/>
        <end position="79"/>
    </location>
</feature>
<proteinExistence type="inferred from homology"/>
<name>A0AAN6T577_9PEZI</name>
<dbReference type="PANTHER" id="PTHR28532:SF1">
    <property type="entry name" value="ORAL CANCER OVEREXPRESSED 1"/>
    <property type="match status" value="1"/>
</dbReference>
<feature type="region of interest" description="Disordered" evidence="2">
    <location>
        <begin position="67"/>
        <end position="139"/>
    </location>
</feature>
<evidence type="ECO:0000313" key="5">
    <source>
        <dbReference type="Proteomes" id="UP001305647"/>
    </source>
</evidence>
<feature type="compositionally biased region" description="Low complexity" evidence="2">
    <location>
        <begin position="91"/>
        <end position="113"/>
    </location>
</feature>
<evidence type="ECO:0000256" key="2">
    <source>
        <dbReference type="SAM" id="MobiDB-lite"/>
    </source>
</evidence>
<feature type="compositionally biased region" description="Basic residues" evidence="2">
    <location>
        <begin position="80"/>
        <end position="90"/>
    </location>
</feature>